<dbReference type="Proteomes" id="UP000054485">
    <property type="component" value="Unassembled WGS sequence"/>
</dbReference>
<protein>
    <submittedName>
        <fullName evidence="3">Unplaced genomic scaffold CY34scaffold_227, whole genome shotgun sequence</fullName>
    </submittedName>
</protein>
<evidence type="ECO:0000256" key="2">
    <source>
        <dbReference type="SAM" id="SignalP"/>
    </source>
</evidence>
<evidence type="ECO:0000313" key="4">
    <source>
        <dbReference type="Proteomes" id="UP000054485"/>
    </source>
</evidence>
<dbReference type="HOGENOM" id="CLU_057751_2_0_1"/>
<sequence length="104" mass="11655">MLVFLVALFLALTIAGGVLSGITSRRTSGEELVLSGTYQCVQIGVDHLLLDEIWILSTVWEILALCFAGWLVVKRFLELRRSSTGWTMGDCLMVLMQTHMVYFV</sequence>
<accession>A0A0D0AXK2</accession>
<dbReference type="EMBL" id="KN835358">
    <property type="protein sequence ID" value="KIK39112.1"/>
    <property type="molecule type" value="Genomic_DNA"/>
</dbReference>
<keyword evidence="4" id="KW-1185">Reference proteome</keyword>
<evidence type="ECO:0000313" key="3">
    <source>
        <dbReference type="EMBL" id="KIK39112.1"/>
    </source>
</evidence>
<feature type="chain" id="PRO_5002207439" evidence="2">
    <location>
        <begin position="21"/>
        <end position="104"/>
    </location>
</feature>
<keyword evidence="1" id="KW-0472">Membrane</keyword>
<reference evidence="4" key="2">
    <citation type="submission" date="2015-01" db="EMBL/GenBank/DDBJ databases">
        <title>Evolutionary Origins and Diversification of the Mycorrhizal Mutualists.</title>
        <authorList>
            <consortium name="DOE Joint Genome Institute"/>
            <consortium name="Mycorrhizal Genomics Consortium"/>
            <person name="Kohler A."/>
            <person name="Kuo A."/>
            <person name="Nagy L.G."/>
            <person name="Floudas D."/>
            <person name="Copeland A."/>
            <person name="Barry K.W."/>
            <person name="Cichocki N."/>
            <person name="Veneault-Fourrey C."/>
            <person name="LaButti K."/>
            <person name="Lindquist E.A."/>
            <person name="Lipzen A."/>
            <person name="Lundell T."/>
            <person name="Morin E."/>
            <person name="Murat C."/>
            <person name="Riley R."/>
            <person name="Ohm R."/>
            <person name="Sun H."/>
            <person name="Tunlid A."/>
            <person name="Henrissat B."/>
            <person name="Grigoriev I.V."/>
            <person name="Hibbett D.S."/>
            <person name="Martin F."/>
        </authorList>
    </citation>
    <scope>NUCLEOTIDE SEQUENCE [LARGE SCALE GENOMIC DNA]</scope>
    <source>
        <strain evidence="4">UH-Slu-Lm8-n1</strain>
    </source>
</reference>
<reference evidence="3 4" key="1">
    <citation type="submission" date="2014-04" db="EMBL/GenBank/DDBJ databases">
        <authorList>
            <consortium name="DOE Joint Genome Institute"/>
            <person name="Kuo A."/>
            <person name="Ruytinx J."/>
            <person name="Rineau F."/>
            <person name="Colpaert J."/>
            <person name="Kohler A."/>
            <person name="Nagy L.G."/>
            <person name="Floudas D."/>
            <person name="Copeland A."/>
            <person name="Barry K.W."/>
            <person name="Cichocki N."/>
            <person name="Veneault-Fourrey C."/>
            <person name="LaButti K."/>
            <person name="Lindquist E.A."/>
            <person name="Lipzen A."/>
            <person name="Lundell T."/>
            <person name="Morin E."/>
            <person name="Murat C."/>
            <person name="Sun H."/>
            <person name="Tunlid A."/>
            <person name="Henrissat B."/>
            <person name="Grigoriev I.V."/>
            <person name="Hibbett D.S."/>
            <person name="Martin F."/>
            <person name="Nordberg H.P."/>
            <person name="Cantor M.N."/>
            <person name="Hua S.X."/>
        </authorList>
    </citation>
    <scope>NUCLEOTIDE SEQUENCE [LARGE SCALE GENOMIC DNA]</scope>
    <source>
        <strain evidence="3 4">UH-Slu-Lm8-n1</strain>
    </source>
</reference>
<dbReference type="AlphaFoldDB" id="A0A0D0AXK2"/>
<feature type="signal peptide" evidence="2">
    <location>
        <begin position="1"/>
        <end position="20"/>
    </location>
</feature>
<keyword evidence="2" id="KW-0732">Signal</keyword>
<name>A0A0D0AXK2_9AGAM</name>
<organism evidence="3 4">
    <name type="scientific">Suillus luteus UH-Slu-Lm8-n1</name>
    <dbReference type="NCBI Taxonomy" id="930992"/>
    <lineage>
        <taxon>Eukaryota</taxon>
        <taxon>Fungi</taxon>
        <taxon>Dikarya</taxon>
        <taxon>Basidiomycota</taxon>
        <taxon>Agaricomycotina</taxon>
        <taxon>Agaricomycetes</taxon>
        <taxon>Agaricomycetidae</taxon>
        <taxon>Boletales</taxon>
        <taxon>Suillineae</taxon>
        <taxon>Suillaceae</taxon>
        <taxon>Suillus</taxon>
    </lineage>
</organism>
<keyword evidence="1" id="KW-1133">Transmembrane helix</keyword>
<feature type="non-terminal residue" evidence="3">
    <location>
        <position position="104"/>
    </location>
</feature>
<evidence type="ECO:0000256" key="1">
    <source>
        <dbReference type="SAM" id="Phobius"/>
    </source>
</evidence>
<gene>
    <name evidence="3" type="ORF">CY34DRAFT_808645</name>
</gene>
<dbReference type="InParanoid" id="A0A0D0AXK2"/>
<feature type="transmembrane region" description="Helical" evidence="1">
    <location>
        <begin position="53"/>
        <end position="73"/>
    </location>
</feature>
<dbReference type="OrthoDB" id="2672067at2759"/>
<proteinExistence type="predicted"/>
<keyword evidence="1" id="KW-0812">Transmembrane</keyword>